<evidence type="ECO:0008006" key="6">
    <source>
        <dbReference type="Google" id="ProtNLM"/>
    </source>
</evidence>
<dbReference type="Proteomes" id="UP001304243">
    <property type="component" value="Unassembled WGS sequence"/>
</dbReference>
<dbReference type="AlphaFoldDB" id="A0AAN7D5Q4"/>
<dbReference type="GO" id="GO:0000184">
    <property type="term" value="P:nuclear-transcribed mRNA catabolic process, nonsense-mediated decay"/>
    <property type="evidence" value="ECO:0007669"/>
    <property type="project" value="UniProtKB-KW"/>
</dbReference>
<evidence type="ECO:0000256" key="1">
    <source>
        <dbReference type="ARBA" id="ARBA00007712"/>
    </source>
</evidence>
<comment type="caution">
    <text evidence="4">The sequence shown here is derived from an EMBL/GenBank/DDBJ whole genome shotgun (WGS) entry which is preliminary data.</text>
</comment>
<evidence type="ECO:0000313" key="5">
    <source>
        <dbReference type="Proteomes" id="UP001304243"/>
    </source>
</evidence>
<feature type="region of interest" description="Disordered" evidence="3">
    <location>
        <begin position="1"/>
        <end position="74"/>
    </location>
</feature>
<organism evidence="4 5">
    <name type="scientific">Mucor velutinosus</name>
    <dbReference type="NCBI Taxonomy" id="708070"/>
    <lineage>
        <taxon>Eukaryota</taxon>
        <taxon>Fungi</taxon>
        <taxon>Fungi incertae sedis</taxon>
        <taxon>Mucoromycota</taxon>
        <taxon>Mucoromycotina</taxon>
        <taxon>Mucoromycetes</taxon>
        <taxon>Mucorales</taxon>
        <taxon>Mucorineae</taxon>
        <taxon>Mucoraceae</taxon>
        <taxon>Mucor</taxon>
    </lineage>
</organism>
<dbReference type="GeneID" id="89948445"/>
<dbReference type="SUPFAM" id="SSF52540">
    <property type="entry name" value="P-loop containing nucleoside triphosphate hydrolases"/>
    <property type="match status" value="1"/>
</dbReference>
<reference evidence="4 5" key="1">
    <citation type="submission" date="2022-11" db="EMBL/GenBank/DDBJ databases">
        <title>Mucor velutinosus strain NIH1002 WGS.</title>
        <authorList>
            <person name="Subramanian P."/>
            <person name="Mullikin J.C."/>
            <person name="Segre J.A."/>
            <person name="Zelazny A.M."/>
        </authorList>
    </citation>
    <scope>NUCLEOTIDE SEQUENCE [LARGE SCALE GENOMIC DNA]</scope>
    <source>
        <strain evidence="4 5">NIH1002</strain>
    </source>
</reference>
<dbReference type="InterPro" id="IPR039177">
    <property type="entry name" value="SMG9"/>
</dbReference>
<keyword evidence="2" id="KW-0866">Nonsense-mediated mRNA decay</keyword>
<sequence>MPDKRFRDNNRRRDRKKNESSGKPFLQAPIILDRRERPEQTAYSPTTTTTTTSNPDVDTPPSAHQPIKANSTSIEDSSATCIPFLRRPNKFNADTILKHLTDYPGHFVIGIIGKQGVGKSTILSHFTQDTKHAFPSQDNAQFLYQGHKTEGIDMYITPERAILLDTEPILSWTILDDALRHGSLGGLHPDVWLEMESLYSIIFLMSVCNSVLVVNDSPEIDLDVLKLIQRAEMLKFCIPDFPLLVGQQDMHHYPDIVFVCNKCQKNEFTYRNYSALQAILTSLFETSQLKTRGLVSLGDVLPLYKTNQENEANLFFLPQQDDIDSLQDLVSALRDQVIAGPRRPGKKGQVSEKDWFKNAIKTFEVVRKSDYIMEYLQVVRKLRDT</sequence>
<evidence type="ECO:0000256" key="2">
    <source>
        <dbReference type="ARBA" id="ARBA00023161"/>
    </source>
</evidence>
<dbReference type="EMBL" id="JASEJX010000033">
    <property type="protein sequence ID" value="KAK4510329.1"/>
    <property type="molecule type" value="Genomic_DNA"/>
</dbReference>
<protein>
    <recommendedName>
        <fullName evidence="6">Protein SMG9</fullName>
    </recommendedName>
</protein>
<proteinExistence type="inferred from homology"/>
<dbReference type="PANTHER" id="PTHR14270">
    <property type="entry name" value="NONSENSE-MEDIATED MRNA DECAY FACTOR SMG9"/>
    <property type="match status" value="1"/>
</dbReference>
<feature type="compositionally biased region" description="Basic and acidic residues" evidence="3">
    <location>
        <begin position="1"/>
        <end position="20"/>
    </location>
</feature>
<gene>
    <name evidence="4" type="ORF">ATC70_004759</name>
</gene>
<comment type="similarity">
    <text evidence="1">Belongs to the SMG9 family.</text>
</comment>
<evidence type="ECO:0000313" key="4">
    <source>
        <dbReference type="EMBL" id="KAK4510329.1"/>
    </source>
</evidence>
<evidence type="ECO:0000256" key="3">
    <source>
        <dbReference type="SAM" id="MobiDB-lite"/>
    </source>
</evidence>
<dbReference type="Gene3D" id="3.40.50.300">
    <property type="entry name" value="P-loop containing nucleotide triphosphate hydrolases"/>
    <property type="match status" value="1"/>
</dbReference>
<name>A0AAN7D5Q4_9FUNG</name>
<dbReference type="PANTHER" id="PTHR14270:SF0">
    <property type="entry name" value="NONSENSE-MEDIATED MRNA DECAY FACTOR SMG9"/>
    <property type="match status" value="1"/>
</dbReference>
<accession>A0AAN7D5Q4</accession>
<dbReference type="RefSeq" id="XP_064676995.1">
    <property type="nucleotide sequence ID" value="XM_064824059.1"/>
</dbReference>
<keyword evidence="5" id="KW-1185">Reference proteome</keyword>
<dbReference type="InterPro" id="IPR027417">
    <property type="entry name" value="P-loop_NTPase"/>
</dbReference>